<reference evidence="10" key="1">
    <citation type="journal article" date="2019" name="Int. J. Syst. Evol. Microbiol.">
        <title>The Global Catalogue of Microorganisms (GCM) 10K type strain sequencing project: providing services to taxonomists for standard genome sequencing and annotation.</title>
        <authorList>
            <consortium name="The Broad Institute Genomics Platform"/>
            <consortium name="The Broad Institute Genome Sequencing Center for Infectious Disease"/>
            <person name="Wu L."/>
            <person name="Ma J."/>
        </authorList>
    </citation>
    <scope>NUCLEOTIDE SEQUENCE [LARGE SCALE GENOMIC DNA]</scope>
    <source>
        <strain evidence="10">KCTC 32255</strain>
    </source>
</reference>
<proteinExistence type="inferred from homology"/>
<keyword evidence="4 7" id="KW-0812">Transmembrane</keyword>
<dbReference type="InterPro" id="IPR032818">
    <property type="entry name" value="DedA-like"/>
</dbReference>
<dbReference type="Pfam" id="PF09335">
    <property type="entry name" value="VTT_dom"/>
    <property type="match status" value="1"/>
</dbReference>
<dbReference type="InterPro" id="IPR032816">
    <property type="entry name" value="VTT_dom"/>
</dbReference>
<name>A0ABW2BV85_9PSEU</name>
<keyword evidence="5 7" id="KW-1133">Transmembrane helix</keyword>
<feature type="transmembrane region" description="Helical" evidence="7">
    <location>
        <begin position="145"/>
        <end position="168"/>
    </location>
</feature>
<protein>
    <submittedName>
        <fullName evidence="9">DedA family protein</fullName>
    </submittedName>
</protein>
<organism evidence="9 10">
    <name type="scientific">Haloechinothrix salitolerans</name>
    <dbReference type="NCBI Taxonomy" id="926830"/>
    <lineage>
        <taxon>Bacteria</taxon>
        <taxon>Bacillati</taxon>
        <taxon>Actinomycetota</taxon>
        <taxon>Actinomycetes</taxon>
        <taxon>Pseudonocardiales</taxon>
        <taxon>Pseudonocardiaceae</taxon>
        <taxon>Haloechinothrix</taxon>
    </lineage>
</organism>
<feature type="transmembrane region" description="Helical" evidence="7">
    <location>
        <begin position="117"/>
        <end position="138"/>
    </location>
</feature>
<gene>
    <name evidence="9" type="ORF">ACFQGD_04455</name>
</gene>
<feature type="transmembrane region" description="Helical" evidence="7">
    <location>
        <begin position="17"/>
        <end position="38"/>
    </location>
</feature>
<evidence type="ECO:0000259" key="8">
    <source>
        <dbReference type="Pfam" id="PF09335"/>
    </source>
</evidence>
<comment type="similarity">
    <text evidence="2 7">Belongs to the DedA family.</text>
</comment>
<sequence length="208" mass="22800">MPTWLQAETLLSGLGPYMLLGLCLIVFAECGLLIGFFLPGDSLLFTAGLFVADGLIAEPLWLVCLVLVTCAFLGNVTGYWIGRKAGPALFNRSDSRLFKQAYAERTHDFFDKHGARAIVLARFVPIVRTFITAIAGAVQMSPRHYLTYSAVGGVIWAAGLTVLGYFLGRIDWVRNNLEPVLLMIVAISITPIVTEFLMTRRAKRTGAT</sequence>
<comment type="subcellular location">
    <subcellularLocation>
        <location evidence="1 7">Cell membrane</location>
        <topology evidence="1 7">Multi-pass membrane protein</topology>
    </subcellularLocation>
</comment>
<dbReference type="PANTHER" id="PTHR30353">
    <property type="entry name" value="INNER MEMBRANE PROTEIN DEDA-RELATED"/>
    <property type="match status" value="1"/>
</dbReference>
<evidence type="ECO:0000256" key="1">
    <source>
        <dbReference type="ARBA" id="ARBA00004651"/>
    </source>
</evidence>
<evidence type="ECO:0000256" key="6">
    <source>
        <dbReference type="ARBA" id="ARBA00023136"/>
    </source>
</evidence>
<evidence type="ECO:0000256" key="7">
    <source>
        <dbReference type="RuleBase" id="RU367016"/>
    </source>
</evidence>
<comment type="caution">
    <text evidence="9">The sequence shown here is derived from an EMBL/GenBank/DDBJ whole genome shotgun (WGS) entry which is preliminary data.</text>
</comment>
<dbReference type="RefSeq" id="WP_345401962.1">
    <property type="nucleotide sequence ID" value="NZ_BAABLA010000108.1"/>
</dbReference>
<keyword evidence="6 7" id="KW-0472">Membrane</keyword>
<keyword evidence="3 7" id="KW-1003">Cell membrane</keyword>
<evidence type="ECO:0000313" key="10">
    <source>
        <dbReference type="Proteomes" id="UP001596337"/>
    </source>
</evidence>
<evidence type="ECO:0000313" key="9">
    <source>
        <dbReference type="EMBL" id="MFC6866389.1"/>
    </source>
</evidence>
<feature type="transmembrane region" description="Helical" evidence="7">
    <location>
        <begin position="59"/>
        <end position="81"/>
    </location>
</feature>
<accession>A0ABW2BV85</accession>
<evidence type="ECO:0000256" key="4">
    <source>
        <dbReference type="ARBA" id="ARBA00022692"/>
    </source>
</evidence>
<evidence type="ECO:0000256" key="5">
    <source>
        <dbReference type="ARBA" id="ARBA00022989"/>
    </source>
</evidence>
<feature type="domain" description="VTT" evidence="8">
    <location>
        <begin position="38"/>
        <end position="165"/>
    </location>
</feature>
<evidence type="ECO:0000256" key="3">
    <source>
        <dbReference type="ARBA" id="ARBA00022475"/>
    </source>
</evidence>
<dbReference type="EMBL" id="JBHSXX010000001">
    <property type="protein sequence ID" value="MFC6866389.1"/>
    <property type="molecule type" value="Genomic_DNA"/>
</dbReference>
<dbReference type="PANTHER" id="PTHR30353:SF0">
    <property type="entry name" value="TRANSMEMBRANE PROTEIN"/>
    <property type="match status" value="1"/>
</dbReference>
<feature type="transmembrane region" description="Helical" evidence="7">
    <location>
        <begin position="180"/>
        <end position="198"/>
    </location>
</feature>
<evidence type="ECO:0000256" key="2">
    <source>
        <dbReference type="ARBA" id="ARBA00010792"/>
    </source>
</evidence>
<dbReference type="Proteomes" id="UP001596337">
    <property type="component" value="Unassembled WGS sequence"/>
</dbReference>
<keyword evidence="10" id="KW-1185">Reference proteome</keyword>